<evidence type="ECO:0000313" key="2">
    <source>
        <dbReference type="EMBL" id="KAL0311097.1"/>
    </source>
</evidence>
<evidence type="ECO:0000256" key="1">
    <source>
        <dbReference type="SAM" id="MobiDB-lite"/>
    </source>
</evidence>
<name>A0AAW2KWW9_9LAMI</name>
<dbReference type="EMBL" id="JACGWK010000016">
    <property type="protein sequence ID" value="KAL0311097.1"/>
    <property type="molecule type" value="Genomic_DNA"/>
</dbReference>
<feature type="compositionally biased region" description="Polar residues" evidence="1">
    <location>
        <begin position="98"/>
        <end position="117"/>
    </location>
</feature>
<protein>
    <submittedName>
        <fullName evidence="2">Uncharacterized protein</fullName>
    </submittedName>
</protein>
<dbReference type="AlphaFoldDB" id="A0AAW2KWW9"/>
<reference evidence="2" key="1">
    <citation type="submission" date="2020-06" db="EMBL/GenBank/DDBJ databases">
        <authorList>
            <person name="Li T."/>
            <person name="Hu X."/>
            <person name="Zhang T."/>
            <person name="Song X."/>
            <person name="Zhang H."/>
            <person name="Dai N."/>
            <person name="Sheng W."/>
            <person name="Hou X."/>
            <person name="Wei L."/>
        </authorList>
    </citation>
    <scope>NUCLEOTIDE SEQUENCE</scope>
    <source>
        <strain evidence="2">G01</strain>
        <tissue evidence="2">Leaf</tissue>
    </source>
</reference>
<organism evidence="2">
    <name type="scientific">Sesamum angustifolium</name>
    <dbReference type="NCBI Taxonomy" id="2727405"/>
    <lineage>
        <taxon>Eukaryota</taxon>
        <taxon>Viridiplantae</taxon>
        <taxon>Streptophyta</taxon>
        <taxon>Embryophyta</taxon>
        <taxon>Tracheophyta</taxon>
        <taxon>Spermatophyta</taxon>
        <taxon>Magnoliopsida</taxon>
        <taxon>eudicotyledons</taxon>
        <taxon>Gunneridae</taxon>
        <taxon>Pentapetalae</taxon>
        <taxon>asterids</taxon>
        <taxon>lamiids</taxon>
        <taxon>Lamiales</taxon>
        <taxon>Pedaliaceae</taxon>
        <taxon>Sesamum</taxon>
    </lineage>
</organism>
<feature type="compositionally biased region" description="Basic and acidic residues" evidence="1">
    <location>
        <begin position="87"/>
        <end position="97"/>
    </location>
</feature>
<reference evidence="2" key="2">
    <citation type="journal article" date="2024" name="Plant">
        <title>Genomic evolution and insights into agronomic trait innovations of Sesamum species.</title>
        <authorList>
            <person name="Miao H."/>
            <person name="Wang L."/>
            <person name="Qu L."/>
            <person name="Liu H."/>
            <person name="Sun Y."/>
            <person name="Le M."/>
            <person name="Wang Q."/>
            <person name="Wei S."/>
            <person name="Zheng Y."/>
            <person name="Lin W."/>
            <person name="Duan Y."/>
            <person name="Cao H."/>
            <person name="Xiong S."/>
            <person name="Wang X."/>
            <person name="Wei L."/>
            <person name="Li C."/>
            <person name="Ma Q."/>
            <person name="Ju M."/>
            <person name="Zhao R."/>
            <person name="Li G."/>
            <person name="Mu C."/>
            <person name="Tian Q."/>
            <person name="Mei H."/>
            <person name="Zhang T."/>
            <person name="Gao T."/>
            <person name="Zhang H."/>
        </authorList>
    </citation>
    <scope>NUCLEOTIDE SEQUENCE</scope>
    <source>
        <strain evidence="2">G01</strain>
    </source>
</reference>
<feature type="region of interest" description="Disordered" evidence="1">
    <location>
        <begin position="76"/>
        <end position="117"/>
    </location>
</feature>
<sequence>MVSIPPTISIGQHKFLDNKRSTGMMMNDSMNSNLGRASQSVQSSFIIIPSTAYPWWLTTCSDKAGRCRIYYWNDVEGNDNSASTKRFLSEKNGRGHQNDSQQPTTPGSCSNQTCGKP</sequence>
<proteinExistence type="predicted"/>
<accession>A0AAW2KWW9</accession>
<comment type="caution">
    <text evidence="2">The sequence shown here is derived from an EMBL/GenBank/DDBJ whole genome shotgun (WGS) entry which is preliminary data.</text>
</comment>
<gene>
    <name evidence="2" type="ORF">Sangu_2404400</name>
</gene>